<dbReference type="InterPro" id="IPR007184">
    <property type="entry name" value="Mannoside_phosphorylase"/>
</dbReference>
<dbReference type="PIRSF" id="PIRSF016202">
    <property type="entry name" value="PH1107"/>
    <property type="match status" value="1"/>
</dbReference>
<evidence type="ECO:0000256" key="2">
    <source>
        <dbReference type="ARBA" id="ARBA00022679"/>
    </source>
</evidence>
<dbReference type="InterPro" id="IPR023296">
    <property type="entry name" value="Glyco_hydro_beta-prop_sf"/>
</dbReference>
<dbReference type="PANTHER" id="PTHR34106">
    <property type="entry name" value="GLYCOSIDASE"/>
    <property type="match status" value="1"/>
</dbReference>
<dbReference type="CDD" id="cd18610">
    <property type="entry name" value="GH130_BT3780-like"/>
    <property type="match status" value="1"/>
</dbReference>
<name>A0A261XXD8_9FUNG</name>
<reference evidence="4 5" key="1">
    <citation type="journal article" date="2017" name="Mycologia">
        <title>Bifiguratus adelaidae, gen. et sp. nov., a new member of Mucoromycotina in endophytic and soil-dwelling habitats.</title>
        <authorList>
            <person name="Torres-Cruz T.J."/>
            <person name="Billingsley Tobias T.L."/>
            <person name="Almatruk M."/>
            <person name="Hesse C."/>
            <person name="Kuske C.R."/>
            <person name="Desiro A."/>
            <person name="Benucci G.M."/>
            <person name="Bonito G."/>
            <person name="Stajich J.E."/>
            <person name="Dunlap C."/>
            <person name="Arnold A.E."/>
            <person name="Porras-Alfaro A."/>
        </authorList>
    </citation>
    <scope>NUCLEOTIDE SEQUENCE [LARGE SCALE GENOMIC DNA]</scope>
    <source>
        <strain evidence="4 5">AZ0501</strain>
    </source>
</reference>
<dbReference type="AlphaFoldDB" id="A0A261XXD8"/>
<evidence type="ECO:0000313" key="4">
    <source>
        <dbReference type="EMBL" id="OZJ02914.1"/>
    </source>
</evidence>
<feature type="signal peptide" evidence="3">
    <location>
        <begin position="1"/>
        <end position="15"/>
    </location>
</feature>
<keyword evidence="1" id="KW-0328">Glycosyltransferase</keyword>
<proteinExistence type="predicted"/>
<dbReference type="Proteomes" id="UP000242875">
    <property type="component" value="Unassembled WGS sequence"/>
</dbReference>
<accession>A0A261XXD8</accession>
<protein>
    <recommendedName>
        <fullName evidence="6">Glycosyl hydrolase family 32 N-terminal domain-containing protein</fullName>
    </recommendedName>
</protein>
<dbReference type="Gene3D" id="2.115.10.20">
    <property type="entry name" value="Glycosyl hydrolase domain, family 43"/>
    <property type="match status" value="1"/>
</dbReference>
<gene>
    <name evidence="4" type="ORF">BZG36_04118</name>
</gene>
<dbReference type="SUPFAM" id="SSF75005">
    <property type="entry name" value="Arabinanase/levansucrase/invertase"/>
    <property type="match status" value="1"/>
</dbReference>
<keyword evidence="2" id="KW-0808">Transferase</keyword>
<keyword evidence="3" id="KW-0732">Signal</keyword>
<dbReference type="OrthoDB" id="21615at2759"/>
<keyword evidence="5" id="KW-1185">Reference proteome</keyword>
<dbReference type="EMBL" id="MVBO01000116">
    <property type="protein sequence ID" value="OZJ02914.1"/>
    <property type="molecule type" value="Genomic_DNA"/>
</dbReference>
<feature type="chain" id="PRO_5012582600" description="Glycosyl hydrolase family 32 N-terminal domain-containing protein" evidence="3">
    <location>
        <begin position="16"/>
        <end position="335"/>
    </location>
</feature>
<dbReference type="Pfam" id="PF04041">
    <property type="entry name" value="Glyco_hydro_130"/>
    <property type="match status" value="1"/>
</dbReference>
<evidence type="ECO:0000313" key="5">
    <source>
        <dbReference type="Proteomes" id="UP000242875"/>
    </source>
</evidence>
<sequence length="335" mass="36806">MKSLALIACLAGALALPHPHPPQPSPDLVPLKHFPLAWQKYPGNPIISPDPSHTWEDAYTYNPSAWVQNDEVYMIYRAQDSQKVSSFGLATSKDGYHFNRLPDPIFTPQGSVESHGVEDPRVVLVNGTYYMTYTAYNGTVAQLCLATSTDIHNWQRYGPMFPGFNVRSTDGSGTEWSKSGAILPWKQPNGQYLIYFGEVNIWYAYSPDLVHWGTPTLFFSNSGVAGQFDSDLVEAGPPPIQTSQGVLFVFNGAQIGTNYKNYSVGELLVDANDNTRILQRTIQAVMTPTTPEEAGANVQTPNVTFAEGLVYLKNKALLYYGQGDQTIGVATGVLN</sequence>
<comment type="caution">
    <text evidence="4">The sequence shown here is derived from an EMBL/GenBank/DDBJ whole genome shotgun (WGS) entry which is preliminary data.</text>
</comment>
<organism evidence="4 5">
    <name type="scientific">Bifiguratus adelaidae</name>
    <dbReference type="NCBI Taxonomy" id="1938954"/>
    <lineage>
        <taxon>Eukaryota</taxon>
        <taxon>Fungi</taxon>
        <taxon>Fungi incertae sedis</taxon>
        <taxon>Mucoromycota</taxon>
        <taxon>Mucoromycotina</taxon>
        <taxon>Endogonomycetes</taxon>
        <taxon>Endogonales</taxon>
        <taxon>Endogonales incertae sedis</taxon>
        <taxon>Bifiguratus</taxon>
    </lineage>
</organism>
<evidence type="ECO:0000256" key="1">
    <source>
        <dbReference type="ARBA" id="ARBA00022676"/>
    </source>
</evidence>
<evidence type="ECO:0008006" key="6">
    <source>
        <dbReference type="Google" id="ProtNLM"/>
    </source>
</evidence>
<evidence type="ECO:0000256" key="3">
    <source>
        <dbReference type="SAM" id="SignalP"/>
    </source>
</evidence>
<dbReference type="GO" id="GO:0016757">
    <property type="term" value="F:glycosyltransferase activity"/>
    <property type="evidence" value="ECO:0007669"/>
    <property type="project" value="UniProtKB-KW"/>
</dbReference>
<dbReference type="PANTHER" id="PTHR34106:SF5">
    <property type="entry name" value="GLYCOSIDASE"/>
    <property type="match status" value="1"/>
</dbReference>